<organism evidence="8 9">
    <name type="scientific">Aspergillus granulosus</name>
    <dbReference type="NCBI Taxonomy" id="176169"/>
    <lineage>
        <taxon>Eukaryota</taxon>
        <taxon>Fungi</taxon>
        <taxon>Dikarya</taxon>
        <taxon>Ascomycota</taxon>
        <taxon>Pezizomycotina</taxon>
        <taxon>Eurotiomycetes</taxon>
        <taxon>Eurotiomycetidae</taxon>
        <taxon>Eurotiales</taxon>
        <taxon>Aspergillaceae</taxon>
        <taxon>Aspergillus</taxon>
        <taxon>Aspergillus subgen. Nidulantes</taxon>
    </lineage>
</organism>
<evidence type="ECO:0000256" key="5">
    <source>
        <dbReference type="PROSITE-ProRule" id="PRU01243"/>
    </source>
</evidence>
<sequence>MQFSAIIASAILGASAAFAAPPANIGDLNEYVQVTDLEITRGAFGKVTDVSFSLSGDNATNLACSVKNPTLGVQAADSTRCGDSDYLFSLIRGSDTDYALSVFHEFHVDGSGYYSAGQYGQSEILLDCTVSGNVQNCKLAQSPLTITLTGQ</sequence>
<evidence type="ECO:0000313" key="9">
    <source>
        <dbReference type="Proteomes" id="UP001610334"/>
    </source>
</evidence>
<comment type="caution">
    <text evidence="5">Lacks conserved residue(s) required for the propagation of feature annotation.</text>
</comment>
<keyword evidence="2" id="KW-0964">Secreted</keyword>
<evidence type="ECO:0000256" key="6">
    <source>
        <dbReference type="SAM" id="SignalP"/>
    </source>
</evidence>
<keyword evidence="3 6" id="KW-0732">Signal</keyword>
<comment type="caution">
    <text evidence="8">The sequence shown here is derived from an EMBL/GenBank/DDBJ whole genome shotgun (WGS) entry which is preliminary data.</text>
</comment>
<evidence type="ECO:0000313" key="8">
    <source>
        <dbReference type="EMBL" id="KAL2820126.1"/>
    </source>
</evidence>
<name>A0ABR4HXA4_9EURO</name>
<accession>A0ABR4HXA4</accession>
<protein>
    <recommendedName>
        <fullName evidence="7">AA1-like domain-containing protein</fullName>
    </recommendedName>
</protein>
<feature type="domain" description="AA1-like" evidence="7">
    <location>
        <begin position="27"/>
        <end position="151"/>
    </location>
</feature>
<evidence type="ECO:0000256" key="2">
    <source>
        <dbReference type="ARBA" id="ARBA00022525"/>
    </source>
</evidence>
<reference evidence="8 9" key="1">
    <citation type="submission" date="2024-07" db="EMBL/GenBank/DDBJ databases">
        <title>Section-level genome sequencing and comparative genomics of Aspergillus sections Usti and Cavernicolus.</title>
        <authorList>
            <consortium name="Lawrence Berkeley National Laboratory"/>
            <person name="Nybo J.L."/>
            <person name="Vesth T.C."/>
            <person name="Theobald S."/>
            <person name="Frisvad J.C."/>
            <person name="Larsen T.O."/>
            <person name="Kjaerboelling I."/>
            <person name="Rothschild-Mancinelli K."/>
            <person name="Lyhne E.K."/>
            <person name="Kogle M.E."/>
            <person name="Barry K."/>
            <person name="Clum A."/>
            <person name="Na H."/>
            <person name="Ledsgaard L."/>
            <person name="Lin J."/>
            <person name="Lipzen A."/>
            <person name="Kuo A."/>
            <person name="Riley R."/>
            <person name="Mondo S."/>
            <person name="Labutti K."/>
            <person name="Haridas S."/>
            <person name="Pangalinan J."/>
            <person name="Salamov A.A."/>
            <person name="Simmons B.A."/>
            <person name="Magnuson J.K."/>
            <person name="Chen J."/>
            <person name="Drula E."/>
            <person name="Henrissat B."/>
            <person name="Wiebenga A."/>
            <person name="Lubbers R.J."/>
            <person name="Gomes A.C."/>
            <person name="Makela M.R."/>
            <person name="Stajich J."/>
            <person name="Grigoriev I.V."/>
            <person name="Mortensen U.H."/>
            <person name="De Vries R.P."/>
            <person name="Baker S.E."/>
            <person name="Andersen M.R."/>
        </authorList>
    </citation>
    <scope>NUCLEOTIDE SEQUENCE [LARGE SCALE GENOMIC DNA]</scope>
    <source>
        <strain evidence="8 9">CBS 588.65</strain>
    </source>
</reference>
<proteinExistence type="predicted"/>
<keyword evidence="4" id="KW-1015">Disulfide bond</keyword>
<evidence type="ECO:0000256" key="3">
    <source>
        <dbReference type="ARBA" id="ARBA00022729"/>
    </source>
</evidence>
<dbReference type="EMBL" id="JBFXLT010000008">
    <property type="protein sequence ID" value="KAL2820126.1"/>
    <property type="molecule type" value="Genomic_DNA"/>
</dbReference>
<keyword evidence="9" id="KW-1185">Reference proteome</keyword>
<dbReference type="InterPro" id="IPR032382">
    <property type="entry name" value="AltA1"/>
</dbReference>
<evidence type="ECO:0000256" key="1">
    <source>
        <dbReference type="ARBA" id="ARBA00004613"/>
    </source>
</evidence>
<dbReference type="Proteomes" id="UP001610334">
    <property type="component" value="Unassembled WGS sequence"/>
</dbReference>
<dbReference type="Pfam" id="PF16541">
    <property type="entry name" value="AltA1"/>
    <property type="match status" value="1"/>
</dbReference>
<dbReference type="PROSITE" id="PS51895">
    <property type="entry name" value="AA1"/>
    <property type="match status" value="1"/>
</dbReference>
<comment type="subcellular location">
    <subcellularLocation>
        <location evidence="1">Secreted</location>
    </subcellularLocation>
</comment>
<feature type="signal peptide" evidence="6">
    <location>
        <begin position="1"/>
        <end position="19"/>
    </location>
</feature>
<gene>
    <name evidence="8" type="ORF">BJX63DRAFT_428447</name>
</gene>
<evidence type="ECO:0000259" key="7">
    <source>
        <dbReference type="PROSITE" id="PS51895"/>
    </source>
</evidence>
<evidence type="ECO:0000256" key="4">
    <source>
        <dbReference type="ARBA" id="ARBA00023157"/>
    </source>
</evidence>
<feature type="chain" id="PRO_5045798800" description="AA1-like domain-containing protein" evidence="6">
    <location>
        <begin position="20"/>
        <end position="151"/>
    </location>
</feature>
<dbReference type="Gene3D" id="2.40.350.20">
    <property type="match status" value="1"/>
</dbReference>